<keyword evidence="1" id="KW-1133">Transmembrane helix</keyword>
<dbReference type="EMBL" id="UOGL01000296">
    <property type="protein sequence ID" value="VAX39112.1"/>
    <property type="molecule type" value="Genomic_DNA"/>
</dbReference>
<gene>
    <name evidence="2" type="ORF">MNBD_PLANCTO02-1974</name>
</gene>
<evidence type="ECO:0000313" key="2">
    <source>
        <dbReference type="EMBL" id="VAX39112.1"/>
    </source>
</evidence>
<protein>
    <submittedName>
        <fullName evidence="2">Uncharacterized protein</fullName>
    </submittedName>
</protein>
<keyword evidence="1" id="KW-0812">Transmembrane</keyword>
<accession>A0A3B1DEA3</accession>
<organism evidence="2">
    <name type="scientific">hydrothermal vent metagenome</name>
    <dbReference type="NCBI Taxonomy" id="652676"/>
    <lineage>
        <taxon>unclassified sequences</taxon>
        <taxon>metagenomes</taxon>
        <taxon>ecological metagenomes</taxon>
    </lineage>
</organism>
<dbReference type="AlphaFoldDB" id="A0A3B1DEA3"/>
<reference evidence="2" key="1">
    <citation type="submission" date="2018-06" db="EMBL/GenBank/DDBJ databases">
        <authorList>
            <person name="Zhirakovskaya E."/>
        </authorList>
    </citation>
    <scope>NUCLEOTIDE SEQUENCE</scope>
</reference>
<proteinExistence type="predicted"/>
<evidence type="ECO:0000256" key="1">
    <source>
        <dbReference type="SAM" id="Phobius"/>
    </source>
</evidence>
<sequence>MYFNHPRRVQYPFGCEPLYRKTYCLRLNLCCFPYFVEKDIMRSLGVLQFSRFSILFSSIIALLFFSSGCEKKTLVFTETKRIGEKVSEKELSTFLRVIKSLPGKKLPRYPSVYAPPPHWNFARTLPVGELMYEERNLIAQRWKTKWQADNLPQSRALKRALKRQKMSKEQFVSLATAIGMALSRNQIREKQDLDAIRRVGTVAIAKLNANEKPFSEHSLDQQYEVLNNAVWLIRIDRVNHLLLVPPENIALVQKHLKTLEKVFPKEYTANPLDGIADILHEQGLPFEENKQAGNDADIGWNRATAIIGHDPL</sequence>
<name>A0A3B1DEA3_9ZZZZ</name>
<feature type="transmembrane region" description="Helical" evidence="1">
    <location>
        <begin position="44"/>
        <end position="65"/>
    </location>
</feature>
<keyword evidence="1" id="KW-0472">Membrane</keyword>